<dbReference type="Gene3D" id="3.40.50.300">
    <property type="entry name" value="P-loop containing nucleotide triphosphate hydrolases"/>
    <property type="match status" value="3"/>
</dbReference>
<dbReference type="InterPro" id="IPR002543">
    <property type="entry name" value="FtsK_dom"/>
</dbReference>
<dbReference type="InterPro" id="IPR050206">
    <property type="entry name" value="FtsK/SpoIIIE/SftA"/>
</dbReference>
<keyword evidence="1 3" id="KW-0547">Nucleotide-binding</keyword>
<sequence>MHTTAELDDPIRMPPPPPEPARPGFPLWAALVPAVGAAVLWQITGSATALWFAAIGPLAAVAAVLDAARVRRRHRRRARRETASALAAARADLARRHDVERRARWRVTPDVAGYLARPAEIWRPVPGRGSVVVVGAGTDASAVRIEGDTEAARDLRREAGRLDRAPVGVPLTAGIAVIGPRVAAAAVARALIAQLCLTHPPDRLRVEGLRADGDARMPHASGTGSLRLWGGAASAIPADADAVIVCVDAGAPPPRCAAVVRLLGPDDAVLEYDGLAVPVRPEVLGRDAADAVYELMREQQAALAGPPATPATFGDLASAPSGGLRVALGSGATGLVAVDLVDDGPHAVVVGVTGSGKSELLVTWVAALAARFGPDRVVFLLVDFKGGRSFDPLTALPHVTGVVTDLDDTAALRAIDSLTAEVRHRERVLAEHGARDVTEVDGILPRLVVVVDEYAALPAAHPGLHAVFADIAARGRALGMHLVLATQRAAGFREAVLANAPLRIALRVSDPGESRAVIGCIDAAAIPGGSSDRGTALVRGAADSEPRLLRVTRCPREAIDEIAAAARAAGHAPVRRPWLPPLPTSLPLDSLRQAGRIVLGVADEPAEQRQRVVALGDDAPGLVVVGRSGAGRSSVLRAVAAQVAPERCWRVPADPEGAWDAVSTLPGAEAGTVVIIDDLDLLLARLPGDYAAEAGAGLERVAREARGRGIRLVCSAQRVTAAVGRIVDHIPDRVVLAAASRAEYVALGGEAHHHDGRLPPGRGRWGGTLVQFAHDTAAGATVPTTPDQPVTFWPRHATGFVAPAVDRTFATLDAWRRRGIEIVELGAATPLRTGCVVWGTPETWIGRWRGAGADAARRQLVVDAACGPEVRLITGNRELPPYAAPGRSRAWLFDTKSERVRRVVLPGAQETRR</sequence>
<dbReference type="InterPro" id="IPR027417">
    <property type="entry name" value="P-loop_NTPase"/>
</dbReference>
<keyword evidence="2 3" id="KW-0067">ATP-binding</keyword>
<evidence type="ECO:0000256" key="2">
    <source>
        <dbReference type="ARBA" id="ARBA00022840"/>
    </source>
</evidence>
<dbReference type="EMBL" id="BSEO01000001">
    <property type="protein sequence ID" value="GLJ78581.1"/>
    <property type="molecule type" value="Genomic_DNA"/>
</dbReference>
<dbReference type="GO" id="GO:0003677">
    <property type="term" value="F:DNA binding"/>
    <property type="evidence" value="ECO:0007669"/>
    <property type="project" value="InterPro"/>
</dbReference>
<evidence type="ECO:0000313" key="7">
    <source>
        <dbReference type="Proteomes" id="UP001142317"/>
    </source>
</evidence>
<reference evidence="6" key="2">
    <citation type="submission" date="2023-01" db="EMBL/GenBank/DDBJ databases">
        <authorList>
            <person name="Sun Q."/>
            <person name="Evtushenko L."/>
        </authorList>
    </citation>
    <scope>NUCLEOTIDE SEQUENCE</scope>
    <source>
        <strain evidence="6">VKM Ac-1447</strain>
    </source>
</reference>
<dbReference type="Pfam" id="PF01580">
    <property type="entry name" value="FtsK_SpoIIIE"/>
    <property type="match status" value="1"/>
</dbReference>
<proteinExistence type="predicted"/>
<comment type="caution">
    <text evidence="6">The sequence shown here is derived from an EMBL/GenBank/DDBJ whole genome shotgun (WGS) entry which is preliminary data.</text>
</comment>
<dbReference type="PANTHER" id="PTHR22683">
    <property type="entry name" value="SPORULATION PROTEIN RELATED"/>
    <property type="match status" value="1"/>
</dbReference>
<dbReference type="GO" id="GO:0005524">
    <property type="term" value="F:ATP binding"/>
    <property type="evidence" value="ECO:0007669"/>
    <property type="project" value="UniProtKB-UniRule"/>
</dbReference>
<dbReference type="SUPFAM" id="SSF52540">
    <property type="entry name" value="P-loop containing nucleoside triphosphate hydrolases"/>
    <property type="match status" value="2"/>
</dbReference>
<name>A0A9W6HEC2_9MICO</name>
<evidence type="ECO:0000256" key="4">
    <source>
        <dbReference type="SAM" id="Phobius"/>
    </source>
</evidence>
<dbReference type="AlphaFoldDB" id="A0A9W6HEC2"/>
<feature type="transmembrane region" description="Helical" evidence="4">
    <location>
        <begin position="25"/>
        <end position="43"/>
    </location>
</feature>
<feature type="domain" description="FtsK" evidence="5">
    <location>
        <begin position="333"/>
        <end position="515"/>
    </location>
</feature>
<accession>A0A9W6HEC2</accession>
<gene>
    <name evidence="6" type="ORF">GCM10017586_02630</name>
</gene>
<protein>
    <recommendedName>
        <fullName evidence="5">FtsK domain-containing protein</fullName>
    </recommendedName>
</protein>
<keyword evidence="4" id="KW-0472">Membrane</keyword>
<dbReference type="PROSITE" id="PS50901">
    <property type="entry name" value="FTSK"/>
    <property type="match status" value="1"/>
</dbReference>
<dbReference type="RefSeq" id="WP_210005617.1">
    <property type="nucleotide sequence ID" value="NZ_BSEO01000001.1"/>
</dbReference>
<dbReference type="Proteomes" id="UP001142317">
    <property type="component" value="Unassembled WGS sequence"/>
</dbReference>
<evidence type="ECO:0000256" key="3">
    <source>
        <dbReference type="PROSITE-ProRule" id="PRU00289"/>
    </source>
</evidence>
<dbReference type="InterPro" id="IPR003593">
    <property type="entry name" value="AAA+_ATPase"/>
</dbReference>
<keyword evidence="4" id="KW-0812">Transmembrane</keyword>
<organism evidence="6 7">
    <name type="scientific">Microbacterium imperiale</name>
    <dbReference type="NCBI Taxonomy" id="33884"/>
    <lineage>
        <taxon>Bacteria</taxon>
        <taxon>Bacillati</taxon>
        <taxon>Actinomycetota</taxon>
        <taxon>Actinomycetes</taxon>
        <taxon>Micrococcales</taxon>
        <taxon>Microbacteriaceae</taxon>
        <taxon>Microbacterium</taxon>
    </lineage>
</organism>
<feature type="binding site" evidence="3">
    <location>
        <begin position="351"/>
        <end position="358"/>
    </location>
    <ligand>
        <name>ATP</name>
        <dbReference type="ChEBI" id="CHEBI:30616"/>
    </ligand>
</feature>
<feature type="transmembrane region" description="Helical" evidence="4">
    <location>
        <begin position="49"/>
        <end position="70"/>
    </location>
</feature>
<dbReference type="PANTHER" id="PTHR22683:SF1">
    <property type="entry name" value="TYPE VII SECRETION SYSTEM PROTEIN ESSC"/>
    <property type="match status" value="1"/>
</dbReference>
<dbReference type="CDD" id="cd01127">
    <property type="entry name" value="TrwB_TraG_TraD_VirD4"/>
    <property type="match status" value="1"/>
</dbReference>
<evidence type="ECO:0000256" key="1">
    <source>
        <dbReference type="ARBA" id="ARBA00022741"/>
    </source>
</evidence>
<dbReference type="SMART" id="SM00382">
    <property type="entry name" value="AAA"/>
    <property type="match status" value="2"/>
</dbReference>
<evidence type="ECO:0000259" key="5">
    <source>
        <dbReference type="PROSITE" id="PS50901"/>
    </source>
</evidence>
<keyword evidence="7" id="KW-1185">Reference proteome</keyword>
<reference evidence="6" key="1">
    <citation type="journal article" date="2014" name="Int. J. Syst. Evol. Microbiol.">
        <title>Complete genome sequence of Corynebacterium casei LMG S-19264T (=DSM 44701T), isolated from a smear-ripened cheese.</title>
        <authorList>
            <consortium name="US DOE Joint Genome Institute (JGI-PGF)"/>
            <person name="Walter F."/>
            <person name="Albersmeier A."/>
            <person name="Kalinowski J."/>
            <person name="Ruckert C."/>
        </authorList>
    </citation>
    <scope>NUCLEOTIDE SEQUENCE</scope>
    <source>
        <strain evidence="6">VKM Ac-1447</strain>
    </source>
</reference>
<keyword evidence="4" id="KW-1133">Transmembrane helix</keyword>
<evidence type="ECO:0000313" key="6">
    <source>
        <dbReference type="EMBL" id="GLJ78581.1"/>
    </source>
</evidence>